<dbReference type="PANTHER" id="PTHR43611">
    <property type="entry name" value="ALPHA-D-GLUCOSE 1-PHOSPHATE PHOSPHATASE"/>
    <property type="match status" value="1"/>
</dbReference>
<proteinExistence type="predicted"/>
<reference evidence="2 5" key="1">
    <citation type="submission" date="2016-08" db="EMBL/GenBank/DDBJ databases">
        <title>Candidatus Dactylopiibacterium carminicum genome sequence.</title>
        <authorList>
            <person name="Ramirez-Puebla S.T."/>
            <person name="Ormeno-Orrillo E."/>
            <person name="Vera-Ponce De Leon A."/>
            <person name="Luis L."/>
            <person name="Sanchez-Flores A."/>
            <person name="Monica R."/>
            <person name="Martinez-Romero E."/>
        </authorList>
    </citation>
    <scope>NUCLEOTIDE SEQUENCE [LARGE SCALE GENOMIC DNA]</scope>
    <source>
        <strain evidence="2">END1</strain>
    </source>
</reference>
<dbReference type="Gene3D" id="3.40.50.1000">
    <property type="entry name" value="HAD superfamily/HAD-like"/>
    <property type="match status" value="1"/>
</dbReference>
<dbReference type="InterPro" id="IPR023214">
    <property type="entry name" value="HAD_sf"/>
</dbReference>
<dbReference type="PANTHER" id="PTHR43611:SF3">
    <property type="entry name" value="FLAVIN MONONUCLEOTIDE HYDROLASE 1, CHLOROPLATIC"/>
    <property type="match status" value="1"/>
</dbReference>
<comment type="caution">
    <text evidence="3">The sequence shown here is derived from an EMBL/GenBank/DDBJ whole genome shotgun (WGS) entry which is preliminary data.</text>
</comment>
<dbReference type="RefSeq" id="WP_095523645.1">
    <property type="nucleotide sequence ID" value="NZ_MDUX01000009.1"/>
</dbReference>
<dbReference type="GO" id="GO:0016787">
    <property type="term" value="F:hydrolase activity"/>
    <property type="evidence" value="ECO:0007669"/>
    <property type="project" value="UniProtKB-KW"/>
</dbReference>
<dbReference type="EMBL" id="MDUX01000009">
    <property type="protein sequence ID" value="KAF7600082.1"/>
    <property type="molecule type" value="Genomic_DNA"/>
</dbReference>
<dbReference type="Gene3D" id="1.10.150.240">
    <property type="entry name" value="Putative phosphatase, domain 2"/>
    <property type="match status" value="1"/>
</dbReference>
<dbReference type="EMBL" id="NMRN01000010">
    <property type="protein sequence ID" value="PAS94088.1"/>
    <property type="molecule type" value="Genomic_DNA"/>
</dbReference>
<reference evidence="3 4" key="2">
    <citation type="submission" date="2017-07" db="EMBL/GenBank/DDBJ databases">
        <title>Candidatus Dactylopiibacterium carminicum, a nitrogen-fixing symbiont of the cochineal insect Dactylopius coccus and Dactylopius opuntiae (Hemiptera: Coccoidea: Dactylopiidae).</title>
        <authorList>
            <person name="Vera A."/>
        </authorList>
    </citation>
    <scope>NUCLEOTIDE SEQUENCE [LARGE SCALE GENOMIC DNA]</scope>
    <source>
        <strain evidence="3 4">NFDCM</strain>
    </source>
</reference>
<organism evidence="3 4">
    <name type="scientific">Candidatus Dactylopiibacterium carminicum</name>
    <dbReference type="NCBI Taxonomy" id="857335"/>
    <lineage>
        <taxon>Bacteria</taxon>
        <taxon>Pseudomonadati</taxon>
        <taxon>Pseudomonadota</taxon>
        <taxon>Betaproteobacteria</taxon>
        <taxon>Rhodocyclales</taxon>
        <taxon>Rhodocyclaceae</taxon>
        <taxon>Candidatus Dactylopiibacterium</taxon>
    </lineage>
</organism>
<evidence type="ECO:0000313" key="2">
    <source>
        <dbReference type="EMBL" id="KAF7600082.1"/>
    </source>
</evidence>
<dbReference type="InterPro" id="IPR023198">
    <property type="entry name" value="PGP-like_dom2"/>
</dbReference>
<evidence type="ECO:0000313" key="4">
    <source>
        <dbReference type="Proteomes" id="UP000216107"/>
    </source>
</evidence>
<protein>
    <submittedName>
        <fullName evidence="3">HAD family hydrolase</fullName>
    </submittedName>
</protein>
<keyword evidence="3" id="KW-0378">Hydrolase</keyword>
<dbReference type="Proteomes" id="UP000623509">
    <property type="component" value="Unassembled WGS sequence"/>
</dbReference>
<dbReference type="SUPFAM" id="SSF56784">
    <property type="entry name" value="HAD-like"/>
    <property type="match status" value="1"/>
</dbReference>
<dbReference type="Proteomes" id="UP000216107">
    <property type="component" value="Unassembled WGS sequence"/>
</dbReference>
<accession>A0A272EVF1</accession>
<gene>
    <name evidence="2" type="ORF">BGI27_04095</name>
    <name evidence="3" type="ORF">CGU29_05460</name>
</gene>
<evidence type="ECO:0000313" key="3">
    <source>
        <dbReference type="EMBL" id="PAS94088.1"/>
    </source>
</evidence>
<name>A0A272EVF1_9RHOO</name>
<evidence type="ECO:0000256" key="1">
    <source>
        <dbReference type="SAM" id="MobiDB-lite"/>
    </source>
</evidence>
<dbReference type="AlphaFoldDB" id="A0A272EVF1"/>
<dbReference type="InterPro" id="IPR036412">
    <property type="entry name" value="HAD-like_sf"/>
</dbReference>
<sequence>MPQTINTVIFDLGNVLIPWDPRWLFRQLLPDEAAIDRFLTEVDFHAWNLQHDAGQPFAVGIAQASARHPHYSHLFQAYFDRWDDTVAEAFPESVACLHALKAAGLRVLALTNFSAETFARARRRYAFLAEFEGIVVSGEEGLIKPDPALYQCLSPATQSTPPQPCSSTTAQPMSPPRASSICAPFT</sequence>
<feature type="compositionally biased region" description="Polar residues" evidence="1">
    <location>
        <begin position="157"/>
        <end position="172"/>
    </location>
</feature>
<keyword evidence="5" id="KW-1185">Reference proteome</keyword>
<feature type="region of interest" description="Disordered" evidence="1">
    <location>
        <begin position="157"/>
        <end position="186"/>
    </location>
</feature>
<evidence type="ECO:0000313" key="5">
    <source>
        <dbReference type="Proteomes" id="UP000623509"/>
    </source>
</evidence>
<dbReference type="OrthoDB" id="9797415at2"/>
<dbReference type="Pfam" id="PF00702">
    <property type="entry name" value="Hydrolase"/>
    <property type="match status" value="1"/>
</dbReference>